<name>A0A163GN28_9BACL</name>
<proteinExistence type="predicted"/>
<gene>
    <name evidence="2" type="ORF">AWU65_03470</name>
</gene>
<evidence type="ECO:0000256" key="1">
    <source>
        <dbReference type="SAM" id="MobiDB-lite"/>
    </source>
</evidence>
<dbReference type="Proteomes" id="UP000076796">
    <property type="component" value="Unassembled WGS sequence"/>
</dbReference>
<organism evidence="2 3">
    <name type="scientific">Paenibacillus glucanolyticus</name>
    <dbReference type="NCBI Taxonomy" id="59843"/>
    <lineage>
        <taxon>Bacteria</taxon>
        <taxon>Bacillati</taxon>
        <taxon>Bacillota</taxon>
        <taxon>Bacilli</taxon>
        <taxon>Bacillales</taxon>
        <taxon>Paenibacillaceae</taxon>
        <taxon>Paenibacillus</taxon>
    </lineage>
</organism>
<dbReference type="RefSeq" id="WP_063477559.1">
    <property type="nucleotide sequence ID" value="NZ_JBCMWP010000019.1"/>
</dbReference>
<evidence type="ECO:0000313" key="2">
    <source>
        <dbReference type="EMBL" id="KZS45054.1"/>
    </source>
</evidence>
<protein>
    <submittedName>
        <fullName evidence="2">Uncharacterized protein</fullName>
    </submittedName>
</protein>
<dbReference type="EMBL" id="LWMH01000001">
    <property type="protein sequence ID" value="KZS45054.1"/>
    <property type="molecule type" value="Genomic_DNA"/>
</dbReference>
<sequence length="165" mass="18826">MKEKAKEFKRGVGFTFTPSRIPDAGEVDFIDELNRILALSNLSQNKFTEIMLKEAVEYQKIKKTQKFKDLFETNEQGLIIIDEDDSTSNLKKPLIQTVNSMELNQNAHSSSTSQVKEKDDFEHSQMKAVEDKNSSVNSKDVVKEPVVNDVLRKAMERANKTKLKS</sequence>
<dbReference type="OrthoDB" id="10007575at2"/>
<dbReference type="AlphaFoldDB" id="A0A163GN28"/>
<reference evidence="2" key="1">
    <citation type="journal article" date="2016" name="Genome Announc.">
        <title>Draft genomes of two strains of Paenibacillus glucanolyticus with capability to degrade lignocellulose.</title>
        <authorList>
            <person name="Mathews S.L."/>
            <person name="Pawlak J."/>
            <person name="Grunden A.M."/>
        </authorList>
    </citation>
    <scope>NUCLEOTIDE SEQUENCE [LARGE SCALE GENOMIC DNA]</scope>
    <source>
        <strain evidence="2">SLM1</strain>
    </source>
</reference>
<feature type="region of interest" description="Disordered" evidence="1">
    <location>
        <begin position="102"/>
        <end position="141"/>
    </location>
</feature>
<evidence type="ECO:0000313" key="3">
    <source>
        <dbReference type="Proteomes" id="UP000076796"/>
    </source>
</evidence>
<feature type="compositionally biased region" description="Basic and acidic residues" evidence="1">
    <location>
        <begin position="115"/>
        <end position="133"/>
    </location>
</feature>
<comment type="caution">
    <text evidence="2">The sequence shown here is derived from an EMBL/GenBank/DDBJ whole genome shotgun (WGS) entry which is preliminary data.</text>
</comment>
<keyword evidence="3" id="KW-1185">Reference proteome</keyword>
<accession>A0A163GN28</accession>
<feature type="compositionally biased region" description="Polar residues" evidence="1">
    <location>
        <begin position="102"/>
        <end position="114"/>
    </location>
</feature>